<proteinExistence type="inferred from homology"/>
<sequence>MTSSNDRAVLNMILNPLMPTEAASGDAVIPDDQHLNHKGFESSRKAELEGIAKAEKGDVEGALKLFTEAITLCPVNPSVYNNRAQAYRLMGKTDEAMVDLDKAIELSKGTGKSACQSFVQRAMVKRLQGKNDEARADYQQAANLGSSFAKMQLVTMNPYAAMCNKMLSEIMGKLQRGESTDQPSAGRAG</sequence>
<evidence type="ECO:0000313" key="5">
    <source>
        <dbReference type="EMBL" id="TMS40200.1"/>
    </source>
</evidence>
<name>A0A4U8V2L1_STECR</name>
<evidence type="ECO:0000256" key="4">
    <source>
        <dbReference type="PROSITE-ProRule" id="PRU00339"/>
    </source>
</evidence>
<reference evidence="5" key="2">
    <citation type="journal article" date="2015" name="Genome Biol.">
        <title>Comparative genomics of Steinernema reveals deeply conserved gene regulatory networks.</title>
        <authorList>
            <person name="Dillman A.R."/>
            <person name="Macchietto M."/>
            <person name="Porter C.F."/>
            <person name="Rogers A."/>
            <person name="Williams B."/>
            <person name="Antoshechkin I."/>
            <person name="Lee M.M."/>
            <person name="Goodwin Z."/>
            <person name="Lu X."/>
            <person name="Lewis E.E."/>
            <person name="Goodrich-Blair H."/>
            <person name="Stock S.P."/>
            <person name="Adams B.J."/>
            <person name="Sternberg P.W."/>
            <person name="Mortazavi A."/>
        </authorList>
    </citation>
    <scope>NUCLEOTIDE SEQUENCE [LARGE SCALE GENOMIC DNA]</scope>
    <source>
        <strain evidence="5">ALL</strain>
    </source>
</reference>
<dbReference type="InterPro" id="IPR019734">
    <property type="entry name" value="TPR_rpt"/>
</dbReference>
<dbReference type="FunFam" id="1.25.40.10:FF:000213">
    <property type="entry name" value="Tetratricopeptide repeat domain 36"/>
    <property type="match status" value="1"/>
</dbReference>
<dbReference type="PANTHER" id="PTHR21405">
    <property type="entry name" value="CDNA SEQUENCE BC021608"/>
    <property type="match status" value="1"/>
</dbReference>
<dbReference type="Gene3D" id="1.25.40.10">
    <property type="entry name" value="Tetratricopeptide repeat domain"/>
    <property type="match status" value="1"/>
</dbReference>
<dbReference type="STRING" id="34508.A0A4U8V2L1"/>
<evidence type="ECO:0000256" key="2">
    <source>
        <dbReference type="ARBA" id="ARBA00022737"/>
    </source>
</evidence>
<evidence type="ECO:0000256" key="3">
    <source>
        <dbReference type="ARBA" id="ARBA00022803"/>
    </source>
</evidence>
<organism evidence="5">
    <name type="scientific">Steinernema carpocapsae</name>
    <name type="common">Entomopathogenic nematode</name>
    <dbReference type="NCBI Taxonomy" id="34508"/>
    <lineage>
        <taxon>Eukaryota</taxon>
        <taxon>Metazoa</taxon>
        <taxon>Ecdysozoa</taxon>
        <taxon>Nematoda</taxon>
        <taxon>Chromadorea</taxon>
        <taxon>Rhabditida</taxon>
        <taxon>Tylenchina</taxon>
        <taxon>Panagrolaimomorpha</taxon>
        <taxon>Strongyloidoidea</taxon>
        <taxon>Steinernematidae</taxon>
        <taxon>Steinernema</taxon>
    </lineage>
</organism>
<dbReference type="AlphaFoldDB" id="A0A4U8V2L1"/>
<comment type="caution">
    <text evidence="5">The sequence shown here is derived from an EMBL/GenBank/DDBJ whole genome shotgun (WGS) entry which is preliminary data.</text>
</comment>
<dbReference type="InterPro" id="IPR011990">
    <property type="entry name" value="TPR-like_helical_dom_sf"/>
</dbReference>
<dbReference type="PANTHER" id="PTHR21405:SF0">
    <property type="entry name" value="TETRATRICOPEPTIDE REPEAT PROTEIN 36"/>
    <property type="match status" value="1"/>
</dbReference>
<keyword evidence="2" id="KW-0677">Repeat</keyword>
<dbReference type="InterPro" id="IPR038906">
    <property type="entry name" value="TTC36"/>
</dbReference>
<dbReference type="EMBL" id="AZBU02000001">
    <property type="protein sequence ID" value="TMS40200.1"/>
    <property type="molecule type" value="Genomic_DNA"/>
</dbReference>
<protein>
    <submittedName>
        <fullName evidence="5">Uncharacterized protein</fullName>
    </submittedName>
</protein>
<dbReference type="OrthoDB" id="539634at2759"/>
<accession>A0A4U8V2L1</accession>
<comment type="similarity">
    <text evidence="1">Belongs to the TTC36 family.</text>
</comment>
<dbReference type="SUPFAM" id="SSF48452">
    <property type="entry name" value="TPR-like"/>
    <property type="match status" value="1"/>
</dbReference>
<feature type="repeat" description="TPR" evidence="4">
    <location>
        <begin position="77"/>
        <end position="110"/>
    </location>
</feature>
<gene>
    <name evidence="5" type="ORF">L596_006608</name>
</gene>
<dbReference type="PROSITE" id="PS50005">
    <property type="entry name" value="TPR"/>
    <property type="match status" value="1"/>
</dbReference>
<reference evidence="5" key="3">
    <citation type="journal article" date="2019" name="G3 (Bethesda)">
        <title>Hybrid Assembly of the Genome of the Entomopathogenic Nematode Steinernema carpocapsae Identifies the X-Chromosome.</title>
        <authorList>
            <person name="Serra L."/>
            <person name="Macchietto M."/>
            <person name="Macias-Munoz A."/>
            <person name="McGill C.J."/>
            <person name="Rodriguez I.M."/>
            <person name="Rodriguez B."/>
            <person name="Murad R."/>
            <person name="Mortazavi A."/>
        </authorList>
    </citation>
    <scope>NUCLEOTIDE SEQUENCE [LARGE SCALE GENOMIC DNA]</scope>
    <source>
        <strain evidence="5">ALL</strain>
    </source>
</reference>
<keyword evidence="3 4" id="KW-0802">TPR repeat</keyword>
<dbReference type="Pfam" id="PF00515">
    <property type="entry name" value="TPR_1"/>
    <property type="match status" value="1"/>
</dbReference>
<dbReference type="GO" id="GO:0006570">
    <property type="term" value="P:tyrosine metabolic process"/>
    <property type="evidence" value="ECO:0007669"/>
    <property type="project" value="TreeGrafter"/>
</dbReference>
<evidence type="ECO:0000256" key="1">
    <source>
        <dbReference type="ARBA" id="ARBA00006995"/>
    </source>
</evidence>
<dbReference type="SMART" id="SM00028">
    <property type="entry name" value="TPR"/>
    <property type="match status" value="3"/>
</dbReference>
<reference evidence="5" key="1">
    <citation type="submission" date="2013-11" db="EMBL/GenBank/DDBJ databases">
        <authorList>
            <person name="Sternberg P."/>
            <person name="Dillman A."/>
            <person name="Macchietto M."/>
        </authorList>
    </citation>
    <scope>NUCLEOTIDE SEQUENCE</scope>
    <source>
        <strain evidence="5">ALL</strain>
    </source>
</reference>